<dbReference type="GO" id="GO:0071595">
    <property type="term" value="C:Nem1-Spo7 phosphatase complex"/>
    <property type="evidence" value="ECO:0007669"/>
    <property type="project" value="InterPro"/>
</dbReference>
<comment type="similarity">
    <text evidence="3">Belongs to the CNEP1R1 family.</text>
</comment>
<keyword evidence="6 12" id="KW-1133">Transmembrane helix</keyword>
<evidence type="ECO:0000256" key="7">
    <source>
        <dbReference type="ARBA" id="ARBA00023098"/>
    </source>
</evidence>
<dbReference type="AlphaFoldDB" id="A0A067PH01"/>
<feature type="region of interest" description="Disordered" evidence="11">
    <location>
        <begin position="172"/>
        <end position="215"/>
    </location>
</feature>
<evidence type="ECO:0000256" key="1">
    <source>
        <dbReference type="ARBA" id="ARBA00004232"/>
    </source>
</evidence>
<dbReference type="GO" id="GO:0031965">
    <property type="term" value="C:nuclear membrane"/>
    <property type="evidence" value="ECO:0007669"/>
    <property type="project" value="UniProtKB-SubCell"/>
</dbReference>
<evidence type="ECO:0000256" key="10">
    <source>
        <dbReference type="ARBA" id="ARBA00030458"/>
    </source>
</evidence>
<evidence type="ECO:0000256" key="4">
    <source>
        <dbReference type="ARBA" id="ARBA00022490"/>
    </source>
</evidence>
<evidence type="ECO:0000256" key="9">
    <source>
        <dbReference type="ARBA" id="ARBA00023242"/>
    </source>
</evidence>
<dbReference type="STRING" id="933084.A0A067PH01"/>
<evidence type="ECO:0000256" key="8">
    <source>
        <dbReference type="ARBA" id="ARBA00023136"/>
    </source>
</evidence>
<keyword evidence="7" id="KW-0443">Lipid metabolism</keyword>
<dbReference type="GO" id="GO:0005737">
    <property type="term" value="C:cytoplasm"/>
    <property type="evidence" value="ECO:0007669"/>
    <property type="project" value="UniProtKB-SubCell"/>
</dbReference>
<organism evidence="13 14">
    <name type="scientific">Jaapia argillacea MUCL 33604</name>
    <dbReference type="NCBI Taxonomy" id="933084"/>
    <lineage>
        <taxon>Eukaryota</taxon>
        <taxon>Fungi</taxon>
        <taxon>Dikarya</taxon>
        <taxon>Basidiomycota</taxon>
        <taxon>Agaricomycotina</taxon>
        <taxon>Agaricomycetes</taxon>
        <taxon>Agaricomycetidae</taxon>
        <taxon>Jaapiales</taxon>
        <taxon>Jaapiaceae</taxon>
        <taxon>Jaapia</taxon>
    </lineage>
</organism>
<evidence type="ECO:0000256" key="2">
    <source>
        <dbReference type="ARBA" id="ARBA00004496"/>
    </source>
</evidence>
<sequence>MPPRTLLQPSKRSFNPPNEQSTYRNLLLFEERLKTNASTLNRRKSRYQLFLIQLLIIIAFLLCEVLLQTDFLSIPYRYTLSRVLPDIYGDASNVRLHPYFASGLLFVSVTTLMLFFASGTYTEKIGYANRYVPHANKALRSFNMYFNLRQPPLRSKLPFPLSNFFSLFPPSSPQASPISPRQPTRSQASPARSPSLPPTIPSIPPTSNPRGELIFSSRVDGRFREGYERYRAAFEKKREEKLRAEWEGTWKGRMWKKVEVVVPFLRRTPSSLSGSGVEGGGTASGSGTPRLSGSGMKGRGSPGLTTPSFSRRTSPDPDRGSDHGGSSSRRTSPTGRSGRGSRQGTPLRDSSQ</sequence>
<keyword evidence="5 12" id="KW-0812">Transmembrane</keyword>
<evidence type="ECO:0000313" key="13">
    <source>
        <dbReference type="EMBL" id="KDQ54064.1"/>
    </source>
</evidence>
<accession>A0A067PH01</accession>
<keyword evidence="4" id="KW-0963">Cytoplasm</keyword>
<evidence type="ECO:0000256" key="5">
    <source>
        <dbReference type="ARBA" id="ARBA00022692"/>
    </source>
</evidence>
<evidence type="ECO:0000256" key="12">
    <source>
        <dbReference type="SAM" id="Phobius"/>
    </source>
</evidence>
<feature type="transmembrane region" description="Helical" evidence="12">
    <location>
        <begin position="49"/>
        <end position="67"/>
    </location>
</feature>
<dbReference type="InterPro" id="IPR019168">
    <property type="entry name" value="NEP1-R1"/>
</dbReference>
<keyword evidence="8 12" id="KW-0472">Membrane</keyword>
<feature type="transmembrane region" description="Helical" evidence="12">
    <location>
        <begin position="99"/>
        <end position="121"/>
    </location>
</feature>
<name>A0A067PH01_9AGAM</name>
<dbReference type="GO" id="GO:0006629">
    <property type="term" value="P:lipid metabolic process"/>
    <property type="evidence" value="ECO:0007669"/>
    <property type="project" value="UniProtKB-KW"/>
</dbReference>
<feature type="compositionally biased region" description="Low complexity" evidence="11">
    <location>
        <begin position="172"/>
        <end position="183"/>
    </location>
</feature>
<dbReference type="HOGENOM" id="CLU_041822_0_0_1"/>
<dbReference type="Pfam" id="PF03907">
    <property type="entry name" value="Spo7"/>
    <property type="match status" value="1"/>
</dbReference>
<dbReference type="InParanoid" id="A0A067PH01"/>
<dbReference type="Proteomes" id="UP000027265">
    <property type="component" value="Unassembled WGS sequence"/>
</dbReference>
<proteinExistence type="inferred from homology"/>
<feature type="compositionally biased region" description="Polar residues" evidence="11">
    <location>
        <begin position="303"/>
        <end position="312"/>
    </location>
</feature>
<feature type="compositionally biased region" description="Low complexity" evidence="11">
    <location>
        <begin position="324"/>
        <end position="345"/>
    </location>
</feature>
<feature type="region of interest" description="Disordered" evidence="11">
    <location>
        <begin position="268"/>
        <end position="352"/>
    </location>
</feature>
<dbReference type="InterPro" id="IPR005605">
    <property type="entry name" value="Spo7"/>
</dbReference>
<dbReference type="PANTHER" id="PTHR20996:SF1">
    <property type="entry name" value="NUCLEAR ENVELOPE PHOSPHATASE-REGULATORY SUBUNIT 1"/>
    <property type="match status" value="1"/>
</dbReference>
<dbReference type="EMBL" id="KL197730">
    <property type="protein sequence ID" value="KDQ54064.1"/>
    <property type="molecule type" value="Genomic_DNA"/>
</dbReference>
<evidence type="ECO:0000313" key="14">
    <source>
        <dbReference type="Proteomes" id="UP000027265"/>
    </source>
</evidence>
<keyword evidence="14" id="KW-1185">Reference proteome</keyword>
<evidence type="ECO:0000256" key="3">
    <source>
        <dbReference type="ARBA" id="ARBA00010998"/>
    </source>
</evidence>
<evidence type="ECO:0000256" key="11">
    <source>
        <dbReference type="SAM" id="MobiDB-lite"/>
    </source>
</evidence>
<comment type="subcellular location">
    <subcellularLocation>
        <location evidence="2">Cytoplasm</location>
    </subcellularLocation>
    <subcellularLocation>
        <location evidence="1">Nucleus membrane</location>
        <topology evidence="1">Multi-pass membrane protein</topology>
    </subcellularLocation>
</comment>
<dbReference type="GO" id="GO:0019888">
    <property type="term" value="F:protein phosphatase regulator activity"/>
    <property type="evidence" value="ECO:0007669"/>
    <property type="project" value="InterPro"/>
</dbReference>
<reference evidence="14" key="1">
    <citation type="journal article" date="2014" name="Proc. Natl. Acad. Sci. U.S.A.">
        <title>Extensive sampling of basidiomycete genomes demonstrates inadequacy of the white-rot/brown-rot paradigm for wood decay fungi.</title>
        <authorList>
            <person name="Riley R."/>
            <person name="Salamov A.A."/>
            <person name="Brown D.W."/>
            <person name="Nagy L.G."/>
            <person name="Floudas D."/>
            <person name="Held B.W."/>
            <person name="Levasseur A."/>
            <person name="Lombard V."/>
            <person name="Morin E."/>
            <person name="Otillar R."/>
            <person name="Lindquist E.A."/>
            <person name="Sun H."/>
            <person name="LaButti K.M."/>
            <person name="Schmutz J."/>
            <person name="Jabbour D."/>
            <person name="Luo H."/>
            <person name="Baker S.E."/>
            <person name="Pisabarro A.G."/>
            <person name="Walton J.D."/>
            <person name="Blanchette R.A."/>
            <person name="Henrissat B."/>
            <person name="Martin F."/>
            <person name="Cullen D."/>
            <person name="Hibbett D.S."/>
            <person name="Grigoriev I.V."/>
        </authorList>
    </citation>
    <scope>NUCLEOTIDE SEQUENCE [LARGE SCALE GENOMIC DNA]</scope>
    <source>
        <strain evidence="14">MUCL 33604</strain>
    </source>
</reference>
<protein>
    <recommendedName>
        <fullName evidence="10">Transmembrane protein 188</fullName>
    </recommendedName>
</protein>
<gene>
    <name evidence="13" type="ORF">JAAARDRAFT_38662</name>
</gene>
<feature type="compositionally biased region" description="Basic and acidic residues" evidence="11">
    <location>
        <begin position="313"/>
        <end position="322"/>
    </location>
</feature>
<dbReference type="OrthoDB" id="5599171at2759"/>
<evidence type="ECO:0000256" key="6">
    <source>
        <dbReference type="ARBA" id="ARBA00022989"/>
    </source>
</evidence>
<feature type="compositionally biased region" description="Pro residues" evidence="11">
    <location>
        <begin position="195"/>
        <end position="207"/>
    </location>
</feature>
<dbReference type="PANTHER" id="PTHR20996">
    <property type="entry name" value="NUCLEAR ENVELOPE PHOSPHATASE-REGULATORY SUBUNIT 1"/>
    <property type="match status" value="1"/>
</dbReference>
<keyword evidence="9" id="KW-0539">Nucleus</keyword>